<gene>
    <name evidence="1" type="ORF">P280DRAFT_379752</name>
</gene>
<keyword evidence="2" id="KW-1185">Reference proteome</keyword>
<evidence type="ECO:0000313" key="2">
    <source>
        <dbReference type="Proteomes" id="UP000799753"/>
    </source>
</evidence>
<evidence type="ECO:0008006" key="3">
    <source>
        <dbReference type="Google" id="ProtNLM"/>
    </source>
</evidence>
<reference evidence="1" key="1">
    <citation type="journal article" date="2020" name="Stud. Mycol.">
        <title>101 Dothideomycetes genomes: a test case for predicting lifestyles and emergence of pathogens.</title>
        <authorList>
            <person name="Haridas S."/>
            <person name="Albert R."/>
            <person name="Binder M."/>
            <person name="Bloem J."/>
            <person name="Labutti K."/>
            <person name="Salamov A."/>
            <person name="Andreopoulos B."/>
            <person name="Baker S."/>
            <person name="Barry K."/>
            <person name="Bills G."/>
            <person name="Bluhm B."/>
            <person name="Cannon C."/>
            <person name="Castanera R."/>
            <person name="Culley D."/>
            <person name="Daum C."/>
            <person name="Ezra D."/>
            <person name="Gonzalez J."/>
            <person name="Henrissat B."/>
            <person name="Kuo A."/>
            <person name="Liang C."/>
            <person name="Lipzen A."/>
            <person name="Lutzoni F."/>
            <person name="Magnuson J."/>
            <person name="Mondo S."/>
            <person name="Nolan M."/>
            <person name="Ohm R."/>
            <person name="Pangilinan J."/>
            <person name="Park H.-J."/>
            <person name="Ramirez L."/>
            <person name="Alfaro M."/>
            <person name="Sun H."/>
            <person name="Tritt A."/>
            <person name="Yoshinaga Y."/>
            <person name="Zwiers L.-H."/>
            <person name="Turgeon B."/>
            <person name="Goodwin S."/>
            <person name="Spatafora J."/>
            <person name="Crous P."/>
            <person name="Grigoriev I."/>
        </authorList>
    </citation>
    <scope>NUCLEOTIDE SEQUENCE</scope>
    <source>
        <strain evidence="1">CBS 473.64</strain>
    </source>
</reference>
<accession>A0A6A6SCF7</accession>
<protein>
    <recommendedName>
        <fullName evidence="3">BTB domain-containing protein</fullName>
    </recommendedName>
</protein>
<evidence type="ECO:0000313" key="1">
    <source>
        <dbReference type="EMBL" id="KAF2644078.1"/>
    </source>
</evidence>
<feature type="non-terminal residue" evidence="1">
    <location>
        <position position="1"/>
    </location>
</feature>
<dbReference type="EMBL" id="MU006779">
    <property type="protein sequence ID" value="KAF2644078.1"/>
    <property type="molecule type" value="Genomic_DNA"/>
</dbReference>
<dbReference type="OrthoDB" id="3766216at2759"/>
<sequence length="181" mass="21178">SVCVQLHDLEHKRTEKVTSVPMHIIQTYLPSLVGRVQQSPTNKECPLPICIRNFDHVDDIEKPALLSFFNHLCGMSELHQAWFCLPAADTLAKGFLLYRALRLLDLNEVAHALRFRLIYDLGAQPLVSEDVQCLWWGFQYMNEWSEWLEALLANLVRFRIGKDTKENEYVWEFIENEMCQL</sequence>
<dbReference type="Proteomes" id="UP000799753">
    <property type="component" value="Unassembled WGS sequence"/>
</dbReference>
<name>A0A6A6SCF7_9PLEO</name>
<organism evidence="1 2">
    <name type="scientific">Massarina eburnea CBS 473.64</name>
    <dbReference type="NCBI Taxonomy" id="1395130"/>
    <lineage>
        <taxon>Eukaryota</taxon>
        <taxon>Fungi</taxon>
        <taxon>Dikarya</taxon>
        <taxon>Ascomycota</taxon>
        <taxon>Pezizomycotina</taxon>
        <taxon>Dothideomycetes</taxon>
        <taxon>Pleosporomycetidae</taxon>
        <taxon>Pleosporales</taxon>
        <taxon>Massarineae</taxon>
        <taxon>Massarinaceae</taxon>
        <taxon>Massarina</taxon>
    </lineage>
</organism>
<feature type="non-terminal residue" evidence="1">
    <location>
        <position position="181"/>
    </location>
</feature>
<proteinExistence type="predicted"/>
<dbReference type="AlphaFoldDB" id="A0A6A6SCF7"/>